<sequence precursor="true">MNNRHRQKGWPLLALLPFSLQAAAASTESNATPNTNKQEDTLVVNASTSADSARETGYQPHSAVTGTRTDSRLLDIPQAVNVVPQQVLEDQAVRSLDDALYNVSGITQANTLGGTQDAVMKRGFGDNRDGSILRDGVRSIQARNVTPTTERVEVLKGPASMLYGWGEPGGMINIISKKPELVQKTHIEGWNSSFNGGGGQLDITGPLSTSGLAYRMIVDHDETDYWRNFGRNRQTTVAPSLMWYGDSTTVSVAYEHMEYLTPFDRGTVIDSRTGKPVATPRERRFDEAYNATRGDQDTLTFQMENAINDRWKTKLNYAYSRNTYNDNQARAMSLNPNTGFLTRRADATQDAHSQSQNVQLTLNGDTDWGGVNHQLLFGFDHEADRTHRGNMIRGRTNSSFNIYNPVYGLFPASNSVLATESDQKEDVDSTGIFMQDAIRLDEHWMLLGGVRYDRFDVMSGKGRPFVTNTDRSDSRVVPRAGVVYNLTSYASLYTSYSESFKPNSAINKPIGEAMEPEVGRSYEVGAKLDLPNRITANLALFDIQKRNVMVDELQTINGVSETITRTAGKVRSQGVEVDVAGKLTDGLSLIGSYAFTDARVTKDPTNQGNEMANVARHTASLFLTNDFGTMGLHAGDDLRAGIGARYVGRRPGDAANSFFLDDYTVADAFIAYNVPINGYKVKWQLNIKNLFDKTYYPSSGSSQYVSIGDPREVVLRASVDF</sequence>
<evidence type="ECO:0000256" key="8">
    <source>
        <dbReference type="ARBA" id="ARBA00023065"/>
    </source>
</evidence>
<evidence type="ECO:0000256" key="9">
    <source>
        <dbReference type="ARBA" id="ARBA00023077"/>
    </source>
</evidence>
<dbReference type="PANTHER" id="PTHR32552">
    <property type="entry name" value="FERRICHROME IRON RECEPTOR-RELATED"/>
    <property type="match status" value="1"/>
</dbReference>
<evidence type="ECO:0000256" key="6">
    <source>
        <dbReference type="ARBA" id="ARBA00022692"/>
    </source>
</evidence>
<dbReference type="InterPro" id="IPR037066">
    <property type="entry name" value="Plug_dom_sf"/>
</dbReference>
<dbReference type="PROSITE" id="PS52016">
    <property type="entry name" value="TONB_DEPENDENT_REC_3"/>
    <property type="match status" value="1"/>
</dbReference>
<dbReference type="Pfam" id="PF07715">
    <property type="entry name" value="Plug"/>
    <property type="match status" value="1"/>
</dbReference>
<evidence type="ECO:0000256" key="11">
    <source>
        <dbReference type="ARBA" id="ARBA00023170"/>
    </source>
</evidence>
<dbReference type="KEGG" id="dze:Dd1591_3001"/>
<keyword evidence="5" id="KW-0410">Iron transport</keyword>
<dbReference type="FunFam" id="2.40.170.20:FF:000005">
    <property type="entry name" value="TonB-dependent siderophore receptor"/>
    <property type="match status" value="1"/>
</dbReference>
<keyword evidence="10 13" id="KW-0472">Membrane</keyword>
<dbReference type="GO" id="GO:0038023">
    <property type="term" value="F:signaling receptor activity"/>
    <property type="evidence" value="ECO:0007669"/>
    <property type="project" value="InterPro"/>
</dbReference>
<dbReference type="InterPro" id="IPR000531">
    <property type="entry name" value="Beta-barrel_TonB"/>
</dbReference>
<evidence type="ECO:0000256" key="3">
    <source>
        <dbReference type="ARBA" id="ARBA00022448"/>
    </source>
</evidence>
<evidence type="ECO:0000256" key="15">
    <source>
        <dbReference type="SAM" id="MobiDB-lite"/>
    </source>
</evidence>
<keyword evidence="7 16" id="KW-0732">Signal</keyword>
<feature type="region of interest" description="Disordered" evidence="15">
    <location>
        <begin position="47"/>
        <end position="68"/>
    </location>
</feature>
<dbReference type="HOGENOM" id="CLU_008287_9_4_6"/>
<evidence type="ECO:0000313" key="19">
    <source>
        <dbReference type="EMBL" id="ACT07823.1"/>
    </source>
</evidence>
<dbReference type="GO" id="GO:0009279">
    <property type="term" value="C:cell outer membrane"/>
    <property type="evidence" value="ECO:0007669"/>
    <property type="project" value="UniProtKB-SubCell"/>
</dbReference>
<dbReference type="GeneID" id="45081058"/>
<accession>C6CQM8</accession>
<feature type="chain" id="PRO_5002962121" evidence="16">
    <location>
        <begin position="25"/>
        <end position="721"/>
    </location>
</feature>
<evidence type="ECO:0000256" key="1">
    <source>
        <dbReference type="ARBA" id="ARBA00004571"/>
    </source>
</evidence>
<dbReference type="EMBL" id="CP001655">
    <property type="protein sequence ID" value="ACT07823.1"/>
    <property type="molecule type" value="Genomic_DNA"/>
</dbReference>
<dbReference type="SUPFAM" id="SSF56935">
    <property type="entry name" value="Porins"/>
    <property type="match status" value="1"/>
</dbReference>
<keyword evidence="12 13" id="KW-0998">Cell outer membrane</keyword>
<dbReference type="Proteomes" id="UP000002735">
    <property type="component" value="Chromosome"/>
</dbReference>
<keyword evidence="4 13" id="KW-1134">Transmembrane beta strand</keyword>
<evidence type="ECO:0000256" key="5">
    <source>
        <dbReference type="ARBA" id="ARBA00022496"/>
    </source>
</evidence>
<feature type="signal peptide" evidence="16">
    <location>
        <begin position="1"/>
        <end position="24"/>
    </location>
</feature>
<dbReference type="STRING" id="561229.Dd1591_3001"/>
<evidence type="ECO:0000256" key="14">
    <source>
        <dbReference type="RuleBase" id="RU003357"/>
    </source>
</evidence>
<dbReference type="FunFam" id="2.170.130.10:FF:000001">
    <property type="entry name" value="Catecholate siderophore TonB-dependent receptor"/>
    <property type="match status" value="1"/>
</dbReference>
<dbReference type="Gene3D" id="2.170.130.10">
    <property type="entry name" value="TonB-dependent receptor, plug domain"/>
    <property type="match status" value="1"/>
</dbReference>
<keyword evidence="6 13" id="KW-0812">Transmembrane</keyword>
<name>C6CQM8_DICC1</name>
<evidence type="ECO:0000256" key="10">
    <source>
        <dbReference type="ARBA" id="ARBA00023136"/>
    </source>
</evidence>
<reference evidence="19 20" key="1">
    <citation type="submission" date="2009-06" db="EMBL/GenBank/DDBJ databases">
        <title>Complete sequence of Dickeya zeae Ech1591.</title>
        <authorList>
            <consortium name="US DOE Joint Genome Institute"/>
            <person name="Lucas S."/>
            <person name="Copeland A."/>
            <person name="Lapidus A."/>
            <person name="Glavina del Rio T."/>
            <person name="Tice H."/>
            <person name="Bruce D."/>
            <person name="Goodwin L."/>
            <person name="Pitluck S."/>
            <person name="Chertkov O."/>
            <person name="Brettin T."/>
            <person name="Detter J.C."/>
            <person name="Han C."/>
            <person name="Larimer F."/>
            <person name="Land M."/>
            <person name="Hauser L."/>
            <person name="Kyrpides N."/>
            <person name="Ovchinnikova G."/>
            <person name="Balakrishnan V."/>
            <person name="Glasner J."/>
            <person name="Perna N.T."/>
        </authorList>
    </citation>
    <scope>NUCLEOTIDE SEQUENCE [LARGE SCALE GENOMIC DNA]</scope>
    <source>
        <strain evidence="19 20">Ech1591</strain>
    </source>
</reference>
<comment type="similarity">
    <text evidence="2 13 14">Belongs to the TonB-dependent receptor family.</text>
</comment>
<evidence type="ECO:0000256" key="13">
    <source>
        <dbReference type="PROSITE-ProRule" id="PRU01360"/>
    </source>
</evidence>
<dbReference type="GO" id="GO:0015344">
    <property type="term" value="F:siderophore uptake transmembrane transporter activity"/>
    <property type="evidence" value="ECO:0007669"/>
    <property type="project" value="UniProtKB-ARBA"/>
</dbReference>
<dbReference type="RefSeq" id="WP_012770675.1">
    <property type="nucleotide sequence ID" value="NC_012912.1"/>
</dbReference>
<feature type="domain" description="TonB-dependent receptor plug" evidence="18">
    <location>
        <begin position="73"/>
        <end position="170"/>
    </location>
</feature>
<dbReference type="PANTHER" id="PTHR32552:SF85">
    <property type="entry name" value="BLL7968 PROTEIN"/>
    <property type="match status" value="1"/>
</dbReference>
<dbReference type="Pfam" id="PF00593">
    <property type="entry name" value="TonB_dep_Rec_b-barrel"/>
    <property type="match status" value="1"/>
</dbReference>
<evidence type="ECO:0000256" key="12">
    <source>
        <dbReference type="ARBA" id="ARBA00023237"/>
    </source>
</evidence>
<keyword evidence="9 14" id="KW-0798">TonB box</keyword>
<keyword evidence="8" id="KW-0406">Ion transport</keyword>
<evidence type="ECO:0000256" key="4">
    <source>
        <dbReference type="ARBA" id="ARBA00022452"/>
    </source>
</evidence>
<evidence type="ECO:0000313" key="20">
    <source>
        <dbReference type="Proteomes" id="UP000002735"/>
    </source>
</evidence>
<dbReference type="InterPro" id="IPR039426">
    <property type="entry name" value="TonB-dep_rcpt-like"/>
</dbReference>
<dbReference type="NCBIfam" id="TIGR01783">
    <property type="entry name" value="TonB-siderophor"/>
    <property type="match status" value="1"/>
</dbReference>
<evidence type="ECO:0000256" key="16">
    <source>
        <dbReference type="SAM" id="SignalP"/>
    </source>
</evidence>
<organism evidence="19 20">
    <name type="scientific">Dickeya chrysanthemi (strain Ech1591)</name>
    <name type="common">Dickeya zeae (strain Ech1591)</name>
    <dbReference type="NCBI Taxonomy" id="561229"/>
    <lineage>
        <taxon>Bacteria</taxon>
        <taxon>Pseudomonadati</taxon>
        <taxon>Pseudomonadota</taxon>
        <taxon>Gammaproteobacteria</taxon>
        <taxon>Enterobacterales</taxon>
        <taxon>Pectobacteriaceae</taxon>
        <taxon>Dickeya</taxon>
    </lineage>
</organism>
<evidence type="ECO:0000259" key="17">
    <source>
        <dbReference type="Pfam" id="PF00593"/>
    </source>
</evidence>
<evidence type="ECO:0000259" key="18">
    <source>
        <dbReference type="Pfam" id="PF07715"/>
    </source>
</evidence>
<dbReference type="OrthoDB" id="127311at2"/>
<dbReference type="eggNOG" id="COG4774">
    <property type="taxonomic scope" value="Bacteria"/>
</dbReference>
<evidence type="ECO:0000256" key="7">
    <source>
        <dbReference type="ARBA" id="ARBA00022729"/>
    </source>
</evidence>
<dbReference type="GO" id="GO:0015891">
    <property type="term" value="P:siderophore transport"/>
    <property type="evidence" value="ECO:0007669"/>
    <property type="project" value="InterPro"/>
</dbReference>
<dbReference type="InterPro" id="IPR036942">
    <property type="entry name" value="Beta-barrel_TonB_sf"/>
</dbReference>
<dbReference type="CDD" id="cd01347">
    <property type="entry name" value="ligand_gated_channel"/>
    <property type="match status" value="1"/>
</dbReference>
<feature type="domain" description="TonB-dependent receptor-like beta-barrel" evidence="17">
    <location>
        <begin position="242"/>
        <end position="690"/>
    </location>
</feature>
<keyword evidence="11 19" id="KW-0675">Receptor</keyword>
<dbReference type="InterPro" id="IPR010105">
    <property type="entry name" value="TonB_sidphr_rcpt"/>
</dbReference>
<gene>
    <name evidence="19" type="ordered locus">Dd1591_3001</name>
</gene>
<keyword evidence="3 13" id="KW-0813">Transport</keyword>
<evidence type="ECO:0000256" key="2">
    <source>
        <dbReference type="ARBA" id="ARBA00009810"/>
    </source>
</evidence>
<protein>
    <submittedName>
        <fullName evidence="19">TonB-dependent siderophore receptor</fullName>
    </submittedName>
</protein>
<dbReference type="AlphaFoldDB" id="C6CQM8"/>
<keyword evidence="5" id="KW-0408">Iron</keyword>
<comment type="subcellular location">
    <subcellularLocation>
        <location evidence="1 13">Cell outer membrane</location>
        <topology evidence="1 13">Multi-pass membrane protein</topology>
    </subcellularLocation>
</comment>
<proteinExistence type="inferred from homology"/>
<dbReference type="InterPro" id="IPR012910">
    <property type="entry name" value="Plug_dom"/>
</dbReference>
<dbReference type="Gene3D" id="2.40.170.20">
    <property type="entry name" value="TonB-dependent receptor, beta-barrel domain"/>
    <property type="match status" value="1"/>
</dbReference>